<keyword evidence="2" id="KW-1185">Reference proteome</keyword>
<sequence>MVTSNWLEANRPDIWQGIIEKSHSPLFDTNFLVQMGEIYRREFAGERFELSVTIPTIPVDACKFNQAPDLCSVHSGFDLPLLITPKHNWNGKMVIIASQDPLRKSDWAPRGLSMCTPWGFSTQGGSSRGGKILWPVVEWLCRQGLGVYFTDVWKLYVEPSSGIKRNISTRQIEREVFKAEMDIVSPVLWVAFGNAAQEALSKFGITHVDKHPHPTAFGSLKKHYGTEDEKFTTIQKAIISQISSKIFAGEALTGNHAAELSK</sequence>
<gene>
    <name evidence="1" type="ORF">SU32_07445</name>
</gene>
<evidence type="ECO:0000313" key="1">
    <source>
        <dbReference type="EMBL" id="KPB01688.1"/>
    </source>
</evidence>
<dbReference type="EMBL" id="JXMU01000009">
    <property type="protein sequence ID" value="KPB01688.1"/>
    <property type="molecule type" value="Genomic_DNA"/>
</dbReference>
<evidence type="ECO:0000313" key="2">
    <source>
        <dbReference type="Proteomes" id="UP000038011"/>
    </source>
</evidence>
<organism evidence="1 2">
    <name type="scientific">Ahrensia marina</name>
    <dbReference type="NCBI Taxonomy" id="1514904"/>
    <lineage>
        <taxon>Bacteria</taxon>
        <taxon>Pseudomonadati</taxon>
        <taxon>Pseudomonadota</taxon>
        <taxon>Alphaproteobacteria</taxon>
        <taxon>Hyphomicrobiales</taxon>
        <taxon>Ahrensiaceae</taxon>
        <taxon>Ahrensia</taxon>
    </lineage>
</organism>
<name>A0A0N0E7X2_9HYPH</name>
<protein>
    <recommendedName>
        <fullName evidence="3">Uracil-DNA glycosylase-like domain-containing protein</fullName>
    </recommendedName>
</protein>
<dbReference type="Proteomes" id="UP000038011">
    <property type="component" value="Unassembled WGS sequence"/>
</dbReference>
<accession>A0A0N0E7X2</accession>
<comment type="caution">
    <text evidence="1">The sequence shown here is derived from an EMBL/GenBank/DDBJ whole genome shotgun (WGS) entry which is preliminary data.</text>
</comment>
<evidence type="ECO:0008006" key="3">
    <source>
        <dbReference type="Google" id="ProtNLM"/>
    </source>
</evidence>
<proteinExistence type="predicted"/>
<reference evidence="1 2" key="1">
    <citation type="submission" date="2015-01" db="EMBL/GenBank/DDBJ databases">
        <title>Ahrensia donghaiensis sp. nov., a novel dimethylsulphoniopropionate-cleavage bacterium isolated from seawater and emended descriptions of the genus Ahrensia and Ahrensia kielensis.</title>
        <authorList>
            <person name="Liu J."/>
        </authorList>
    </citation>
    <scope>NUCLEOTIDE SEQUENCE [LARGE SCALE GENOMIC DNA]</scope>
    <source>
        <strain evidence="1 2">LZD062</strain>
    </source>
</reference>
<dbReference type="AlphaFoldDB" id="A0A0N0E7X2"/>
<dbReference type="PATRIC" id="fig|1514904.3.peg.3526"/>